<dbReference type="PROSITE" id="PS51679">
    <property type="entry name" value="SAM_MT_C5"/>
    <property type="match status" value="1"/>
</dbReference>
<dbReference type="EC" id="2.1.1.37" evidence="1"/>
<dbReference type="PRINTS" id="PR00105">
    <property type="entry name" value="C5METTRFRASE"/>
</dbReference>
<dbReference type="InterPro" id="IPR029063">
    <property type="entry name" value="SAM-dependent_MTases_sf"/>
</dbReference>
<dbReference type="GO" id="GO:0003886">
    <property type="term" value="F:DNA (cytosine-5-)-methyltransferase activity"/>
    <property type="evidence" value="ECO:0007669"/>
    <property type="project" value="UniProtKB-EC"/>
</dbReference>
<dbReference type="NCBIfam" id="TIGR00675">
    <property type="entry name" value="dcm"/>
    <property type="match status" value="1"/>
</dbReference>
<organism evidence="9 10">
    <name type="scientific">Terriglobus albidus</name>
    <dbReference type="NCBI Taxonomy" id="1592106"/>
    <lineage>
        <taxon>Bacteria</taxon>
        <taxon>Pseudomonadati</taxon>
        <taxon>Acidobacteriota</taxon>
        <taxon>Terriglobia</taxon>
        <taxon>Terriglobales</taxon>
        <taxon>Acidobacteriaceae</taxon>
        <taxon>Terriglobus</taxon>
    </lineage>
</organism>
<dbReference type="EMBL" id="CP042806">
    <property type="protein sequence ID" value="QEE26767.1"/>
    <property type="molecule type" value="Genomic_DNA"/>
</dbReference>
<keyword evidence="3 7" id="KW-0808">Transferase</keyword>
<evidence type="ECO:0000256" key="5">
    <source>
        <dbReference type="ARBA" id="ARBA00022747"/>
    </source>
</evidence>
<reference evidence="9 10" key="1">
    <citation type="submission" date="2019-08" db="EMBL/GenBank/DDBJ databases">
        <title>Complete genome sequence of Terriglobus albidus strain ORNL.</title>
        <authorList>
            <person name="Podar M."/>
        </authorList>
    </citation>
    <scope>NUCLEOTIDE SEQUENCE [LARGE SCALE GENOMIC DNA]</scope>
    <source>
        <strain evidence="9 10">ORNL</strain>
    </source>
</reference>
<keyword evidence="2 7" id="KW-0489">Methyltransferase</keyword>
<dbReference type="Proteomes" id="UP000321820">
    <property type="component" value="Chromosome"/>
</dbReference>
<comment type="similarity">
    <text evidence="7 8">Belongs to the class I-like SAM-binding methyltransferase superfamily. C5-methyltransferase family.</text>
</comment>
<evidence type="ECO:0000256" key="7">
    <source>
        <dbReference type="PROSITE-ProRule" id="PRU01016"/>
    </source>
</evidence>
<dbReference type="KEGG" id="talb:FTW19_01355"/>
<evidence type="ECO:0000256" key="4">
    <source>
        <dbReference type="ARBA" id="ARBA00022691"/>
    </source>
</evidence>
<evidence type="ECO:0000256" key="2">
    <source>
        <dbReference type="ARBA" id="ARBA00022603"/>
    </source>
</evidence>
<dbReference type="GO" id="GO:0009307">
    <property type="term" value="P:DNA restriction-modification system"/>
    <property type="evidence" value="ECO:0007669"/>
    <property type="project" value="UniProtKB-KW"/>
</dbReference>
<evidence type="ECO:0000256" key="1">
    <source>
        <dbReference type="ARBA" id="ARBA00011975"/>
    </source>
</evidence>
<dbReference type="Gene3D" id="3.40.50.150">
    <property type="entry name" value="Vaccinia Virus protein VP39"/>
    <property type="match status" value="1"/>
</dbReference>
<proteinExistence type="inferred from homology"/>
<evidence type="ECO:0000313" key="9">
    <source>
        <dbReference type="EMBL" id="QEE26767.1"/>
    </source>
</evidence>
<dbReference type="PANTHER" id="PTHR46098:SF1">
    <property type="entry name" value="TRNA (CYTOSINE(38)-C(5))-METHYLTRANSFERASE"/>
    <property type="match status" value="1"/>
</dbReference>
<evidence type="ECO:0000256" key="3">
    <source>
        <dbReference type="ARBA" id="ARBA00022679"/>
    </source>
</evidence>
<accession>A0A5B9E912</accession>
<name>A0A5B9E912_9BACT</name>
<keyword evidence="5" id="KW-0680">Restriction system</keyword>
<feature type="active site" evidence="7">
    <location>
        <position position="101"/>
    </location>
</feature>
<keyword evidence="10" id="KW-1185">Reference proteome</keyword>
<dbReference type="Pfam" id="PF00145">
    <property type="entry name" value="DNA_methylase"/>
    <property type="match status" value="1"/>
</dbReference>
<dbReference type="SUPFAM" id="SSF53335">
    <property type="entry name" value="S-adenosyl-L-methionine-dependent methyltransferases"/>
    <property type="match status" value="1"/>
</dbReference>
<evidence type="ECO:0000256" key="8">
    <source>
        <dbReference type="RuleBase" id="RU000416"/>
    </source>
</evidence>
<evidence type="ECO:0000313" key="10">
    <source>
        <dbReference type="Proteomes" id="UP000321820"/>
    </source>
</evidence>
<dbReference type="GO" id="GO:0032259">
    <property type="term" value="P:methylation"/>
    <property type="evidence" value="ECO:0007669"/>
    <property type="project" value="UniProtKB-KW"/>
</dbReference>
<comment type="catalytic activity">
    <reaction evidence="6">
        <text>a 2'-deoxycytidine in DNA + S-adenosyl-L-methionine = a 5-methyl-2'-deoxycytidine in DNA + S-adenosyl-L-homocysteine + H(+)</text>
        <dbReference type="Rhea" id="RHEA:13681"/>
        <dbReference type="Rhea" id="RHEA-COMP:11369"/>
        <dbReference type="Rhea" id="RHEA-COMP:11370"/>
        <dbReference type="ChEBI" id="CHEBI:15378"/>
        <dbReference type="ChEBI" id="CHEBI:57856"/>
        <dbReference type="ChEBI" id="CHEBI:59789"/>
        <dbReference type="ChEBI" id="CHEBI:85452"/>
        <dbReference type="ChEBI" id="CHEBI:85454"/>
        <dbReference type="EC" id="2.1.1.37"/>
    </reaction>
</comment>
<dbReference type="InterPro" id="IPR050750">
    <property type="entry name" value="C5-MTase"/>
</dbReference>
<dbReference type="Gene3D" id="3.90.120.10">
    <property type="entry name" value="DNA Methylase, subunit A, domain 2"/>
    <property type="match status" value="1"/>
</dbReference>
<evidence type="ECO:0000256" key="6">
    <source>
        <dbReference type="ARBA" id="ARBA00047422"/>
    </source>
</evidence>
<sequence>MQSSRRLFPAKPQLDVLEGDPHKSVGTQGGLFYEFFAGGGMARAGLGAGWKCLFANDFDDRKASSYCDNWGDEDFHFGDVGRLATSDLPGKADLAWASFPCQDLSLAGTGAGLKGSRSGTFWSFWKLVQELAREGRKPSVVVLENVSGALSSHGGQDFRALIGALAKEDYRYGALVIDAVHFVPQSRPRLFIVAIDATIEIPPALICKAPDPAWTPGALLKACDVLSDEERQRWVWWNLPKPSPREKVFSDLIEEEPTGVAWHTSPETKRLIEMMSPINRKKLRDAKKEGRRVVGAIYKRTRIDTEGQRKQRAEVRFDDIAGCLRTPVGGSSRQLIMVVDGENVRSRLLSPREAARLMGLEESYILPSKYNEAYHLAGDGLVVPVVRHLASNVLEPLLAAVRKQGWQVA</sequence>
<dbReference type="InterPro" id="IPR001525">
    <property type="entry name" value="C5_MeTfrase"/>
</dbReference>
<dbReference type="OrthoDB" id="9813719at2"/>
<protein>
    <recommendedName>
        <fullName evidence="1">DNA (cytosine-5-)-methyltransferase</fullName>
        <ecNumber evidence="1">2.1.1.37</ecNumber>
    </recommendedName>
</protein>
<keyword evidence="4 7" id="KW-0949">S-adenosyl-L-methionine</keyword>
<gene>
    <name evidence="9" type="ORF">FTW19_01355</name>
</gene>
<dbReference type="AlphaFoldDB" id="A0A5B9E912"/>
<dbReference type="PANTHER" id="PTHR46098">
    <property type="entry name" value="TRNA (CYTOSINE(38)-C(5))-METHYLTRANSFERASE"/>
    <property type="match status" value="1"/>
</dbReference>
<dbReference type="REBASE" id="353478">
    <property type="entry name" value="M.TalORNLORF1355P"/>
</dbReference>